<proteinExistence type="predicted"/>
<dbReference type="Proteomes" id="UP000034235">
    <property type="component" value="Unassembled WGS sequence"/>
</dbReference>
<organism evidence="1 2">
    <name type="scientific">Candidatus Daviesbacteria bacterium GW2011_GWA2_38_24</name>
    <dbReference type="NCBI Taxonomy" id="1618422"/>
    <lineage>
        <taxon>Bacteria</taxon>
        <taxon>Candidatus Daviesiibacteriota</taxon>
    </lineage>
</organism>
<dbReference type="AlphaFoldDB" id="A0A0G0MQX1"/>
<sequence>MSIDTVEHKMYKPSGLDVRHTSIPAKLSLDRVTFEALRNFYPVYMAPQYESNGNLSSFGIWTDTPHTRRNLRVVSGLLKKDARSTVVDGVCKIDPTPAGLLMGKMVKYFELLYPEVTNIPMGCPERVFYGRAMLSVLELIGVNPNDTTGVTDMYKKLKHSGHAFLPPCYLKVPIERAISDILSKKPALRPGG</sequence>
<dbReference type="EMBL" id="LBUP01000001">
    <property type="protein sequence ID" value="KKQ67316.1"/>
    <property type="molecule type" value="Genomic_DNA"/>
</dbReference>
<accession>A0A0G0MQX1</accession>
<comment type="caution">
    <text evidence="1">The sequence shown here is derived from an EMBL/GenBank/DDBJ whole genome shotgun (WGS) entry which is preliminary data.</text>
</comment>
<protein>
    <submittedName>
        <fullName evidence="1">Uncharacterized protein</fullName>
    </submittedName>
</protein>
<evidence type="ECO:0000313" key="1">
    <source>
        <dbReference type="EMBL" id="KKQ67316.1"/>
    </source>
</evidence>
<name>A0A0G0MQX1_9BACT</name>
<gene>
    <name evidence="1" type="ORF">US86_C0001G0243</name>
</gene>
<reference evidence="1 2" key="1">
    <citation type="journal article" date="2015" name="Nature">
        <title>rRNA introns, odd ribosomes, and small enigmatic genomes across a large radiation of phyla.</title>
        <authorList>
            <person name="Brown C.T."/>
            <person name="Hug L.A."/>
            <person name="Thomas B.C."/>
            <person name="Sharon I."/>
            <person name="Castelle C.J."/>
            <person name="Singh A."/>
            <person name="Wilkins M.J."/>
            <person name="Williams K.H."/>
            <person name="Banfield J.F."/>
        </authorList>
    </citation>
    <scope>NUCLEOTIDE SEQUENCE [LARGE SCALE GENOMIC DNA]</scope>
</reference>
<evidence type="ECO:0000313" key="2">
    <source>
        <dbReference type="Proteomes" id="UP000034235"/>
    </source>
</evidence>